<reference evidence="1 2" key="1">
    <citation type="journal article" date="2024" name="Chem. Sci.">
        <title>Discovery of megapolipeptins by genome mining of a Burkholderiales bacteria collection.</title>
        <authorList>
            <person name="Paulo B.S."/>
            <person name="Recchia M.J.J."/>
            <person name="Lee S."/>
            <person name="Fergusson C.H."/>
            <person name="Romanowski S.B."/>
            <person name="Hernandez A."/>
            <person name="Krull N."/>
            <person name="Liu D.Y."/>
            <person name="Cavanagh H."/>
            <person name="Bos A."/>
            <person name="Gray C.A."/>
            <person name="Murphy B.T."/>
            <person name="Linington R.G."/>
            <person name="Eustaquio A.S."/>
        </authorList>
    </citation>
    <scope>NUCLEOTIDE SEQUENCE [LARGE SCALE GENOMIC DNA]</scope>
    <source>
        <strain evidence="1 2">RL17-351-BIE-A</strain>
    </source>
</reference>
<organism evidence="1 2">
    <name type="scientific">Paraburkholderia phytofirmans</name>
    <dbReference type="NCBI Taxonomy" id="261302"/>
    <lineage>
        <taxon>Bacteria</taxon>
        <taxon>Pseudomonadati</taxon>
        <taxon>Pseudomonadota</taxon>
        <taxon>Betaproteobacteria</taxon>
        <taxon>Burkholderiales</taxon>
        <taxon>Burkholderiaceae</taxon>
        <taxon>Paraburkholderia</taxon>
    </lineage>
</organism>
<dbReference type="RefSeq" id="WP_408262423.1">
    <property type="nucleotide sequence ID" value="NZ_JAQQCK010000006.1"/>
</dbReference>
<gene>
    <name evidence="1" type="ORF">PQR03_17255</name>
</gene>
<dbReference type="EMBL" id="JAQQDR010000006">
    <property type="protein sequence ID" value="MFM0239876.1"/>
    <property type="molecule type" value="Genomic_DNA"/>
</dbReference>
<keyword evidence="2" id="KW-1185">Reference proteome</keyword>
<accession>A0ABW9BGY5</accession>
<evidence type="ECO:0008006" key="3">
    <source>
        <dbReference type="Google" id="ProtNLM"/>
    </source>
</evidence>
<comment type="caution">
    <text evidence="1">The sequence shown here is derived from an EMBL/GenBank/DDBJ whole genome shotgun (WGS) entry which is preliminary data.</text>
</comment>
<sequence length="253" mass="28532">MNFEFFEKYEPAIRDYQGDPQSQSLRMHRNGGLVVYYAPFEWVNPSAKVVLVGITPWKAQANIALTEAQRALVEGLPVPEVLRRAKLAAAFAGKARLRLISLLDHIGLHQWLGLRSSKDLFGEANDLLQATSLFQFPIFNQGENFRGGKHPERDPMLRRQMRDHFGEMAKTMPDAVFIPVGATTSKGVNWLTKEGYLEKVRVFHGLPHPGKEDSEHTAYFLGEKERADLSVHTNADKVDAARDYLRKSMAALS</sequence>
<proteinExistence type="predicted"/>
<evidence type="ECO:0000313" key="2">
    <source>
        <dbReference type="Proteomes" id="UP001629274"/>
    </source>
</evidence>
<evidence type="ECO:0000313" key="1">
    <source>
        <dbReference type="EMBL" id="MFM0239876.1"/>
    </source>
</evidence>
<protein>
    <recommendedName>
        <fullName evidence="3">Uracil-DNA glycosylase-like domain-containing protein</fullName>
    </recommendedName>
</protein>
<name>A0ABW9BGY5_9BURK</name>
<dbReference type="Proteomes" id="UP001629274">
    <property type="component" value="Unassembled WGS sequence"/>
</dbReference>